<keyword evidence="1" id="KW-0732">Signal</keyword>
<accession>A0A923MFW2</accession>
<proteinExistence type="predicted"/>
<organism evidence="2 3">
    <name type="scientific">Ramlibacter albus</name>
    <dbReference type="NCBI Taxonomy" id="2079448"/>
    <lineage>
        <taxon>Bacteria</taxon>
        <taxon>Pseudomonadati</taxon>
        <taxon>Pseudomonadota</taxon>
        <taxon>Betaproteobacteria</taxon>
        <taxon>Burkholderiales</taxon>
        <taxon>Comamonadaceae</taxon>
        <taxon>Ramlibacter</taxon>
    </lineage>
</organism>
<dbReference type="Pfam" id="PF04392">
    <property type="entry name" value="ABC_sub_bind"/>
    <property type="match status" value="1"/>
</dbReference>
<comment type="caution">
    <text evidence="2">The sequence shown here is derived from an EMBL/GenBank/DDBJ whole genome shotgun (WGS) entry which is preliminary data.</text>
</comment>
<feature type="signal peptide" evidence="1">
    <location>
        <begin position="1"/>
        <end position="22"/>
    </location>
</feature>
<dbReference type="Proteomes" id="UP000596827">
    <property type="component" value="Unassembled WGS sequence"/>
</dbReference>
<feature type="chain" id="PRO_5037438550" evidence="1">
    <location>
        <begin position="23"/>
        <end position="321"/>
    </location>
</feature>
<dbReference type="EMBL" id="JACORU010000018">
    <property type="protein sequence ID" value="MBC5768509.1"/>
    <property type="molecule type" value="Genomic_DNA"/>
</dbReference>
<dbReference type="InterPro" id="IPR007487">
    <property type="entry name" value="ABC_transpt-TYRBP-like"/>
</dbReference>
<dbReference type="PANTHER" id="PTHR35271">
    <property type="entry name" value="ABC TRANSPORTER, SUBSTRATE-BINDING LIPOPROTEIN-RELATED"/>
    <property type="match status" value="1"/>
</dbReference>
<keyword evidence="3" id="KW-1185">Reference proteome</keyword>
<protein>
    <submittedName>
        <fullName evidence="2">ABC transporter substrate-binding protein</fullName>
    </submittedName>
</protein>
<dbReference type="PANTHER" id="PTHR35271:SF1">
    <property type="entry name" value="ABC TRANSPORTER, SUBSTRATE-BINDING LIPOPROTEIN"/>
    <property type="match status" value="1"/>
</dbReference>
<dbReference type="RefSeq" id="WP_187085306.1">
    <property type="nucleotide sequence ID" value="NZ_JACORU010000018.1"/>
</dbReference>
<name>A0A923MFW2_9BURK</name>
<dbReference type="CDD" id="cd06325">
    <property type="entry name" value="PBP1_ABC_unchar_transporter"/>
    <property type="match status" value="1"/>
</dbReference>
<gene>
    <name evidence="2" type="ORF">H8R02_28875</name>
</gene>
<evidence type="ECO:0000256" key="1">
    <source>
        <dbReference type="SAM" id="SignalP"/>
    </source>
</evidence>
<dbReference type="AlphaFoldDB" id="A0A923MFW2"/>
<sequence>MSTRRQAFALVATAAAWPGAWAQQPAGKVWRIGILTTNSVAFMADRVEALRVAMRERGYVEGRNLVLDFRTTDGRDDLLAEVGADIVRQNPDVIVSHGLVPRILKKLTTTIPVVITDTVDPVGQGLAVSLARPGGNFTGQVFFGEQIAAKRVELLKQALPRLPHLGLLHVSTYRAELMAVRANELQLKATAFFVEPGEVQYAPVFAAMAKQQVTAMAYADHPTLSSASRAIAEQALKHRIAVAGGPLLAESGGFLGYGVRFPDLWASAALFVDKIFKGARPGDLPIEGPTRFHTVLNAKVARQLGVEVPRTFLANVDQVIE</sequence>
<evidence type="ECO:0000313" key="3">
    <source>
        <dbReference type="Proteomes" id="UP000596827"/>
    </source>
</evidence>
<reference evidence="2" key="1">
    <citation type="submission" date="2020-08" db="EMBL/GenBank/DDBJ databases">
        <title>Ramlibacter sp. GTP1 16S ribosomal RNA gene genome sequencing and assembly.</title>
        <authorList>
            <person name="Kang M."/>
        </authorList>
    </citation>
    <scope>NUCLEOTIDE SEQUENCE</scope>
    <source>
        <strain evidence="2">GTP1</strain>
    </source>
</reference>
<evidence type="ECO:0000313" key="2">
    <source>
        <dbReference type="EMBL" id="MBC5768509.1"/>
    </source>
</evidence>
<dbReference type="Gene3D" id="3.40.50.2300">
    <property type="match status" value="2"/>
</dbReference>